<dbReference type="Gene3D" id="1.10.150.390">
    <property type="match status" value="1"/>
</dbReference>
<dbReference type="Pfam" id="PF04998">
    <property type="entry name" value="RNA_pol_Rpb1_5"/>
    <property type="match status" value="1"/>
</dbReference>
<accession>A0A1F6V5V7</accession>
<dbReference type="CDD" id="cd02655">
    <property type="entry name" value="RNAP_beta'_C"/>
    <property type="match status" value="1"/>
</dbReference>
<dbReference type="EMBL" id="MFTJ01000036">
    <property type="protein sequence ID" value="OGI64824.1"/>
    <property type="molecule type" value="Genomic_DNA"/>
</dbReference>
<protein>
    <recommendedName>
        <fullName evidence="1">RNA polymerase Rpb1 domain-containing protein</fullName>
    </recommendedName>
</protein>
<proteinExistence type="predicted"/>
<dbReference type="Gene3D" id="1.10.1790.20">
    <property type="match status" value="1"/>
</dbReference>
<dbReference type="GO" id="GO:0006351">
    <property type="term" value="P:DNA-templated transcription"/>
    <property type="evidence" value="ECO:0007669"/>
    <property type="project" value="InterPro"/>
</dbReference>
<sequence>MFKFGGKELVEEYIIREINKVYELQSASISRKHTEIIIRQMFSRRKIKDAGETNFSTGDIVENTAFMEENARVEELNGKDAEGKTAKAETVVLGITEVSLRTKSWLSAASFQNTNRVLIENAIKGGVDSLRGLKENVIIGRLIPAGTGFKNKLASTLEK</sequence>
<comment type="caution">
    <text evidence="2">The sequence shown here is derived from an EMBL/GenBank/DDBJ whole genome shotgun (WGS) entry which is preliminary data.</text>
</comment>
<feature type="domain" description="RNA polymerase Rpb1" evidence="1">
    <location>
        <begin position="2"/>
        <end position="83"/>
    </location>
</feature>
<dbReference type="SUPFAM" id="SSF64484">
    <property type="entry name" value="beta and beta-prime subunits of DNA dependent RNA-polymerase"/>
    <property type="match status" value="1"/>
</dbReference>
<gene>
    <name evidence="2" type="ORF">A2642_02740</name>
</gene>
<dbReference type="GO" id="GO:0003899">
    <property type="term" value="F:DNA-directed RNA polymerase activity"/>
    <property type="evidence" value="ECO:0007669"/>
    <property type="project" value="InterPro"/>
</dbReference>
<evidence type="ECO:0000259" key="1">
    <source>
        <dbReference type="Pfam" id="PF04998"/>
    </source>
</evidence>
<dbReference type="Proteomes" id="UP000178700">
    <property type="component" value="Unassembled WGS sequence"/>
</dbReference>
<dbReference type="PANTHER" id="PTHR48443">
    <property type="entry name" value="DNA-DIRECTED RNA POLYMERASE SUBUNIT BETA"/>
    <property type="match status" value="1"/>
</dbReference>
<evidence type="ECO:0000313" key="2">
    <source>
        <dbReference type="EMBL" id="OGI64824.1"/>
    </source>
</evidence>
<organism evidence="2 3">
    <name type="scientific">Candidatus Nomurabacteria bacterium RIFCSPHIGHO2_01_FULL_39_10</name>
    <dbReference type="NCBI Taxonomy" id="1801733"/>
    <lineage>
        <taxon>Bacteria</taxon>
        <taxon>Candidatus Nomuraibacteriota</taxon>
    </lineage>
</organism>
<name>A0A1F6V5V7_9BACT</name>
<dbReference type="PANTHER" id="PTHR48443:SF1">
    <property type="entry name" value="DNA-DIRECTED RNA POLYMERASE SUBUNIT BETA"/>
    <property type="match status" value="1"/>
</dbReference>
<evidence type="ECO:0000313" key="3">
    <source>
        <dbReference type="Proteomes" id="UP000178700"/>
    </source>
</evidence>
<dbReference type="AlphaFoldDB" id="A0A1F6V5V7"/>
<dbReference type="InterPro" id="IPR007081">
    <property type="entry name" value="RNA_pol_Rpb1_5"/>
</dbReference>
<dbReference type="GO" id="GO:0003677">
    <property type="term" value="F:DNA binding"/>
    <property type="evidence" value="ECO:0007669"/>
    <property type="project" value="InterPro"/>
</dbReference>
<reference evidence="2 3" key="1">
    <citation type="journal article" date="2016" name="Nat. Commun.">
        <title>Thousands of microbial genomes shed light on interconnected biogeochemical processes in an aquifer system.</title>
        <authorList>
            <person name="Anantharaman K."/>
            <person name="Brown C.T."/>
            <person name="Hug L.A."/>
            <person name="Sharon I."/>
            <person name="Castelle C.J."/>
            <person name="Probst A.J."/>
            <person name="Thomas B.C."/>
            <person name="Singh A."/>
            <person name="Wilkins M.J."/>
            <person name="Karaoz U."/>
            <person name="Brodie E.L."/>
            <person name="Williams K.H."/>
            <person name="Hubbard S.S."/>
            <person name="Banfield J.F."/>
        </authorList>
    </citation>
    <scope>NUCLEOTIDE SEQUENCE [LARGE SCALE GENOMIC DNA]</scope>
</reference>